<evidence type="ECO:0000313" key="8">
    <source>
        <dbReference type="Proteomes" id="UP000663870"/>
    </source>
</evidence>
<proteinExistence type="inferred from homology"/>
<dbReference type="PANTHER" id="PTHR16007">
    <property type="entry name" value="EPIDIDYMAL MEMBRANE PROTEIN E9-RELATED"/>
    <property type="match status" value="1"/>
</dbReference>
<sequence>MGTLLGHIVPGTFFTIFAIWWGFSIAIKYYYLYYRKNNTQKSNIYYSTTTFPCLCLFSFQKNPIESYIKICCVIIGMTGEFLTGFTHLYNEKLQRKTWLFSENNMQHITMFFGFSLGSIFEILIHYKYALPDGIEFLANILAFCIEGFLFHFHLHERNEIDIHVHLLLLYAIIFCIIAAIWEYNRPNQILATYARIAGTLLQGFWFYAIGFILYFPSNDPYWIWLPSHEHILLITVIFVWIVLMTCIVLFLQSILVWYILKRRYSHYDNEEMIPNSIIHISDNEDSDDNNSQIQFSQRNEQYYNETYA</sequence>
<evidence type="ECO:0008006" key="9">
    <source>
        <dbReference type="Google" id="ProtNLM"/>
    </source>
</evidence>
<comment type="similarity">
    <text evidence="2">Belongs to the TMEM45 family.</text>
</comment>
<dbReference type="Proteomes" id="UP000663870">
    <property type="component" value="Unassembled WGS sequence"/>
</dbReference>
<feature type="transmembrane region" description="Helical" evidence="6">
    <location>
        <begin position="160"/>
        <end position="181"/>
    </location>
</feature>
<evidence type="ECO:0000256" key="6">
    <source>
        <dbReference type="SAM" id="Phobius"/>
    </source>
</evidence>
<evidence type="ECO:0000256" key="4">
    <source>
        <dbReference type="ARBA" id="ARBA00022989"/>
    </source>
</evidence>
<evidence type="ECO:0000313" key="7">
    <source>
        <dbReference type="EMBL" id="CAF1351695.1"/>
    </source>
</evidence>
<evidence type="ECO:0000256" key="3">
    <source>
        <dbReference type="ARBA" id="ARBA00022692"/>
    </source>
</evidence>
<name>A0A815HH09_9BILA</name>
<keyword evidence="4 6" id="KW-1133">Transmembrane helix</keyword>
<feature type="transmembrane region" description="Helical" evidence="6">
    <location>
        <begin position="231"/>
        <end position="260"/>
    </location>
</feature>
<feature type="transmembrane region" description="Helical" evidence="6">
    <location>
        <begin position="67"/>
        <end position="85"/>
    </location>
</feature>
<feature type="transmembrane region" description="Helical" evidence="6">
    <location>
        <begin position="12"/>
        <end position="31"/>
    </location>
</feature>
<dbReference type="AlphaFoldDB" id="A0A815HH09"/>
<keyword evidence="3 6" id="KW-0812">Transmembrane</keyword>
<organism evidence="7 8">
    <name type="scientific">Rotaria sordida</name>
    <dbReference type="NCBI Taxonomy" id="392033"/>
    <lineage>
        <taxon>Eukaryota</taxon>
        <taxon>Metazoa</taxon>
        <taxon>Spiralia</taxon>
        <taxon>Gnathifera</taxon>
        <taxon>Rotifera</taxon>
        <taxon>Eurotatoria</taxon>
        <taxon>Bdelloidea</taxon>
        <taxon>Philodinida</taxon>
        <taxon>Philodinidae</taxon>
        <taxon>Rotaria</taxon>
    </lineage>
</organism>
<dbReference type="PANTHER" id="PTHR16007:SF15">
    <property type="entry name" value="TRANSMEMBRANE PROTEIN 45B"/>
    <property type="match status" value="1"/>
</dbReference>
<dbReference type="InterPro" id="IPR042127">
    <property type="entry name" value="TMEM45"/>
</dbReference>
<feature type="transmembrane region" description="Helical" evidence="6">
    <location>
        <begin position="136"/>
        <end position="154"/>
    </location>
</feature>
<dbReference type="Pfam" id="PF04819">
    <property type="entry name" value="DUF716"/>
    <property type="match status" value="1"/>
</dbReference>
<reference evidence="7" key="1">
    <citation type="submission" date="2021-02" db="EMBL/GenBank/DDBJ databases">
        <authorList>
            <person name="Nowell W R."/>
        </authorList>
    </citation>
    <scope>NUCLEOTIDE SEQUENCE</scope>
</reference>
<comment type="caution">
    <text evidence="7">The sequence shown here is derived from an EMBL/GenBank/DDBJ whole genome shotgun (WGS) entry which is preliminary data.</text>
</comment>
<comment type="subcellular location">
    <subcellularLocation>
        <location evidence="1">Membrane</location>
        <topology evidence="1">Multi-pass membrane protein</topology>
    </subcellularLocation>
</comment>
<feature type="transmembrane region" description="Helical" evidence="6">
    <location>
        <begin position="105"/>
        <end position="124"/>
    </location>
</feature>
<gene>
    <name evidence="7" type="ORF">JXQ802_LOCUS32127</name>
</gene>
<dbReference type="EMBL" id="CAJNOL010001398">
    <property type="protein sequence ID" value="CAF1351695.1"/>
    <property type="molecule type" value="Genomic_DNA"/>
</dbReference>
<keyword evidence="5 6" id="KW-0472">Membrane</keyword>
<evidence type="ECO:0000256" key="5">
    <source>
        <dbReference type="ARBA" id="ARBA00023136"/>
    </source>
</evidence>
<keyword evidence="8" id="KW-1185">Reference proteome</keyword>
<dbReference type="InterPro" id="IPR006904">
    <property type="entry name" value="DUF716"/>
</dbReference>
<dbReference type="GO" id="GO:0016020">
    <property type="term" value="C:membrane"/>
    <property type="evidence" value="ECO:0007669"/>
    <property type="project" value="UniProtKB-SubCell"/>
</dbReference>
<evidence type="ECO:0000256" key="2">
    <source>
        <dbReference type="ARBA" id="ARBA00006948"/>
    </source>
</evidence>
<evidence type="ECO:0000256" key="1">
    <source>
        <dbReference type="ARBA" id="ARBA00004141"/>
    </source>
</evidence>
<protein>
    <recommendedName>
        <fullName evidence="9">Transmembrane protein 45B</fullName>
    </recommendedName>
</protein>
<accession>A0A815HH09</accession>
<feature type="transmembrane region" description="Helical" evidence="6">
    <location>
        <begin position="193"/>
        <end position="215"/>
    </location>
</feature>